<organism evidence="1 2">
    <name type="scientific">Nonomuraea roseola</name>
    <dbReference type="NCBI Taxonomy" id="46179"/>
    <lineage>
        <taxon>Bacteria</taxon>
        <taxon>Bacillati</taxon>
        <taxon>Actinomycetota</taxon>
        <taxon>Actinomycetes</taxon>
        <taxon>Streptosporangiales</taxon>
        <taxon>Streptosporangiaceae</taxon>
        <taxon>Nonomuraea</taxon>
    </lineage>
</organism>
<comment type="caution">
    <text evidence="1">The sequence shown here is derived from an EMBL/GenBank/DDBJ whole genome shotgun (WGS) entry which is preliminary data.</text>
</comment>
<name>A0ABV5PTA6_9ACTN</name>
<dbReference type="RefSeq" id="WP_346123521.1">
    <property type="nucleotide sequence ID" value="NZ_BAAAXC010000014.1"/>
</dbReference>
<gene>
    <name evidence="1" type="ORF">ACFFRN_07530</name>
</gene>
<keyword evidence="2" id="KW-1185">Reference proteome</keyword>
<evidence type="ECO:0000313" key="2">
    <source>
        <dbReference type="Proteomes" id="UP001589646"/>
    </source>
</evidence>
<sequence>MQSPTHLHDLLVSTIFTEGLDDEMDLWTLGFSALWVKGMDRDAVAEAFSLDLVTSTPSHLNELLDNSEEGGPTWVGEAGGWTCIIPGPTDDDFLLPLTAGGREALCFSMDMGGHDHFKYLKDGEVVVAFQPTWPDPVHGSDPHALDHLMEGLRFQTSGDDVIEDRVDEGESISSVLTLIGRITGTDIAADWLEATHSLIYPRY</sequence>
<reference evidence="1 2" key="1">
    <citation type="submission" date="2024-09" db="EMBL/GenBank/DDBJ databases">
        <authorList>
            <person name="Sun Q."/>
            <person name="Mori K."/>
        </authorList>
    </citation>
    <scope>NUCLEOTIDE SEQUENCE [LARGE SCALE GENOMIC DNA]</scope>
    <source>
        <strain evidence="1 2">JCM 3323</strain>
    </source>
</reference>
<proteinExistence type="predicted"/>
<dbReference type="InterPro" id="IPR045592">
    <property type="entry name" value="DUF6461"/>
</dbReference>
<dbReference type="Proteomes" id="UP001589646">
    <property type="component" value="Unassembled WGS sequence"/>
</dbReference>
<accession>A0ABV5PTA6</accession>
<protein>
    <submittedName>
        <fullName evidence="1">DUF6461 domain-containing protein</fullName>
    </submittedName>
</protein>
<evidence type="ECO:0000313" key="1">
    <source>
        <dbReference type="EMBL" id="MFB9526461.1"/>
    </source>
</evidence>
<dbReference type="EMBL" id="JBHMCE010000002">
    <property type="protein sequence ID" value="MFB9526461.1"/>
    <property type="molecule type" value="Genomic_DNA"/>
</dbReference>
<dbReference type="Pfam" id="PF20062">
    <property type="entry name" value="DUF6461"/>
    <property type="match status" value="1"/>
</dbReference>